<dbReference type="AlphaFoldDB" id="A0A0P9CQ94"/>
<accession>A0A0P9CQ94</accession>
<feature type="transmembrane region" description="Helical" evidence="7">
    <location>
        <begin position="74"/>
        <end position="93"/>
    </location>
</feature>
<sequence>MMNDLGKLLLRVVLAVLILLHGINKLTNGVDGIQGMVGEAGLPPALAYGAFLGEVLGPILLLVGWYARVGAGLIALNMLFAIGLAHSHEVLALNQNGAWAIELQGMYLFTAVALMLLGPGRYAVNNR</sequence>
<keyword evidence="4 7" id="KW-0812">Transmembrane</keyword>
<comment type="subcellular location">
    <subcellularLocation>
        <location evidence="1">Cell membrane</location>
        <topology evidence="1">Multi-pass membrane protein</topology>
    </subcellularLocation>
</comment>
<dbReference type="OrthoDB" id="280866at2"/>
<name>A0A0P9CQ94_9GAMM</name>
<reference evidence="9" key="1">
    <citation type="submission" date="2016-10" db="EMBL/GenBank/DDBJ databases">
        <authorList>
            <person name="Varghese N."/>
        </authorList>
    </citation>
    <scope>NUCLEOTIDE SEQUENCE [LARGE SCALE GENOMIC DNA]</scope>
    <source>
        <strain evidence="9">HL 19</strain>
    </source>
</reference>
<keyword evidence="6 7" id="KW-0472">Membrane</keyword>
<evidence type="ECO:0000256" key="6">
    <source>
        <dbReference type="ARBA" id="ARBA00023136"/>
    </source>
</evidence>
<evidence type="ECO:0000313" key="9">
    <source>
        <dbReference type="Proteomes" id="UP000183104"/>
    </source>
</evidence>
<keyword evidence="3" id="KW-1003">Cell membrane</keyword>
<protein>
    <submittedName>
        <fullName evidence="8">Putative oxidoreductase</fullName>
    </submittedName>
</protein>
<evidence type="ECO:0000256" key="5">
    <source>
        <dbReference type="ARBA" id="ARBA00022989"/>
    </source>
</evidence>
<dbReference type="PANTHER" id="PTHR33452:SF1">
    <property type="entry name" value="INNER MEMBRANE PROTEIN YPHA-RELATED"/>
    <property type="match status" value="1"/>
</dbReference>
<gene>
    <name evidence="8" type="ORF">SAMN05661077_1513</name>
</gene>
<keyword evidence="9" id="KW-1185">Reference proteome</keyword>
<dbReference type="InterPro" id="IPR051907">
    <property type="entry name" value="DoxX-like_oxidoreductase"/>
</dbReference>
<dbReference type="InterPro" id="IPR032808">
    <property type="entry name" value="DoxX"/>
</dbReference>
<keyword evidence="5 7" id="KW-1133">Transmembrane helix</keyword>
<proteinExistence type="inferred from homology"/>
<dbReference type="GO" id="GO:0005886">
    <property type="term" value="C:plasma membrane"/>
    <property type="evidence" value="ECO:0007669"/>
    <property type="project" value="UniProtKB-SubCell"/>
</dbReference>
<evidence type="ECO:0000256" key="2">
    <source>
        <dbReference type="ARBA" id="ARBA00006679"/>
    </source>
</evidence>
<evidence type="ECO:0000313" key="8">
    <source>
        <dbReference type="EMBL" id="SCY22728.1"/>
    </source>
</evidence>
<feature type="transmembrane region" description="Helical" evidence="7">
    <location>
        <begin position="105"/>
        <end position="124"/>
    </location>
</feature>
<dbReference type="EMBL" id="FMUN01000004">
    <property type="protein sequence ID" value="SCY22728.1"/>
    <property type="molecule type" value="Genomic_DNA"/>
</dbReference>
<dbReference type="STRING" id="381306.AN478_01610"/>
<dbReference type="PANTHER" id="PTHR33452">
    <property type="entry name" value="OXIDOREDUCTASE CATD-RELATED"/>
    <property type="match status" value="1"/>
</dbReference>
<feature type="transmembrane region" description="Helical" evidence="7">
    <location>
        <begin position="45"/>
        <end position="67"/>
    </location>
</feature>
<evidence type="ECO:0000256" key="4">
    <source>
        <dbReference type="ARBA" id="ARBA00022692"/>
    </source>
</evidence>
<comment type="similarity">
    <text evidence="2">Belongs to the DoxX family.</text>
</comment>
<evidence type="ECO:0000256" key="3">
    <source>
        <dbReference type="ARBA" id="ARBA00022475"/>
    </source>
</evidence>
<evidence type="ECO:0000256" key="1">
    <source>
        <dbReference type="ARBA" id="ARBA00004651"/>
    </source>
</evidence>
<dbReference type="Pfam" id="PF07681">
    <property type="entry name" value="DoxX"/>
    <property type="match status" value="1"/>
</dbReference>
<organism evidence="8 9">
    <name type="scientific">Thiohalorhabdus denitrificans</name>
    <dbReference type="NCBI Taxonomy" id="381306"/>
    <lineage>
        <taxon>Bacteria</taxon>
        <taxon>Pseudomonadati</taxon>
        <taxon>Pseudomonadota</taxon>
        <taxon>Gammaproteobacteria</taxon>
        <taxon>Thiohalorhabdales</taxon>
        <taxon>Thiohalorhabdaceae</taxon>
        <taxon>Thiohalorhabdus</taxon>
    </lineage>
</organism>
<evidence type="ECO:0000256" key="7">
    <source>
        <dbReference type="SAM" id="Phobius"/>
    </source>
</evidence>
<dbReference type="Proteomes" id="UP000183104">
    <property type="component" value="Unassembled WGS sequence"/>
</dbReference>
<dbReference type="RefSeq" id="WP_054964881.1">
    <property type="nucleotide sequence ID" value="NZ_FMUN01000004.1"/>
</dbReference>